<keyword evidence="1" id="KW-0472">Membrane</keyword>
<feature type="transmembrane region" description="Helical" evidence="1">
    <location>
        <begin position="79"/>
        <end position="96"/>
    </location>
</feature>
<keyword evidence="1" id="KW-1133">Transmembrane helix</keyword>
<dbReference type="RefSeq" id="WP_248266849.1">
    <property type="nucleotide sequence ID" value="NZ_CP096034.1"/>
</dbReference>
<dbReference type="Proteomes" id="UP000830639">
    <property type="component" value="Chromosome"/>
</dbReference>
<accession>A0ABY4JID9</accession>
<keyword evidence="3" id="KW-1185">Reference proteome</keyword>
<evidence type="ECO:0000256" key="1">
    <source>
        <dbReference type="SAM" id="Phobius"/>
    </source>
</evidence>
<evidence type="ECO:0000313" key="2">
    <source>
        <dbReference type="EMBL" id="UPM53599.1"/>
    </source>
</evidence>
<keyword evidence="1" id="KW-0812">Transmembrane</keyword>
<dbReference type="EMBL" id="CP096034">
    <property type="protein sequence ID" value="UPM53599.1"/>
    <property type="molecule type" value="Genomic_DNA"/>
</dbReference>
<protein>
    <submittedName>
        <fullName evidence="2">Uncharacterized protein</fullName>
    </submittedName>
</protein>
<evidence type="ECO:0000313" key="3">
    <source>
        <dbReference type="Proteomes" id="UP000830639"/>
    </source>
</evidence>
<proteinExistence type="predicted"/>
<sequence length="110" mass="13108">MESYHIRNMQDKCKKYKLCHVVFQTSERALLEGILLDNNSSSADLLVPEDLAAPESRYFEVRQNGGETFRPRYRIYKKVTVPLSSVVAIYLYPYYYPSYPYIYHRNYHPQ</sequence>
<name>A0ABY4JID9_9BACI</name>
<organism evidence="2 3">
    <name type="scientific">Gottfriedia acidiceleris</name>
    <dbReference type="NCBI Taxonomy" id="371036"/>
    <lineage>
        <taxon>Bacteria</taxon>
        <taxon>Bacillati</taxon>
        <taxon>Bacillota</taxon>
        <taxon>Bacilli</taxon>
        <taxon>Bacillales</taxon>
        <taxon>Bacillaceae</taxon>
        <taxon>Gottfriedia</taxon>
    </lineage>
</organism>
<reference evidence="2 3" key="1">
    <citation type="submission" date="2022-04" db="EMBL/GenBank/DDBJ databases">
        <title>Mechanism of arsenic methylation and mitigation arsenic toxicity by Bacillus sp. LH14 from an Arsenic-Contaminated Paddy Soil.</title>
        <authorList>
            <person name="Wang D."/>
        </authorList>
    </citation>
    <scope>NUCLEOTIDE SEQUENCE [LARGE SCALE GENOMIC DNA]</scope>
    <source>
        <strain evidence="2 3">LH14</strain>
    </source>
</reference>
<gene>
    <name evidence="2" type="ORF">MY490_17675</name>
</gene>